<evidence type="ECO:0000313" key="12">
    <source>
        <dbReference type="Proteomes" id="UP000515154"/>
    </source>
</evidence>
<dbReference type="GO" id="GO:0008499">
    <property type="term" value="F:N-acetyl-beta-D-glucosaminide beta-(1,3)-galactosyltransferase activity"/>
    <property type="evidence" value="ECO:0007669"/>
    <property type="project" value="TreeGrafter"/>
</dbReference>
<dbReference type="Proteomes" id="UP000515154">
    <property type="component" value="Linkage group LG23"/>
</dbReference>
<keyword evidence="6 11" id="KW-0735">Signal-anchor</keyword>
<evidence type="ECO:0000256" key="4">
    <source>
        <dbReference type="ARBA" id="ARBA00022679"/>
    </source>
</evidence>
<keyword evidence="3 11" id="KW-0328">Glycosyltransferase</keyword>
<dbReference type="GO" id="GO:0000139">
    <property type="term" value="C:Golgi membrane"/>
    <property type="evidence" value="ECO:0007669"/>
    <property type="project" value="UniProtKB-SubCell"/>
</dbReference>
<dbReference type="InterPro" id="IPR002659">
    <property type="entry name" value="Glyco_trans_31"/>
</dbReference>
<dbReference type="Gene3D" id="3.90.550.50">
    <property type="match status" value="1"/>
</dbReference>
<dbReference type="FunFam" id="3.90.550.50:FF:000001">
    <property type="entry name" value="Hexosyltransferase"/>
    <property type="match status" value="1"/>
</dbReference>
<dbReference type="EC" id="2.4.1.-" evidence="11"/>
<sequence>MRSDQMRILTMYLKIISSLRFGIQNIVPFFCLFVVVGFMLMNSHFPGESTKVRLVNHHVVMKAKFHPRWNGTISWNLEELFVKDVSKPSCCSLCSFVILIISAPRNVEQRMAIRQTWCQPPNSSMHTGDWLGLKLDAGTRNVWGNRDHTSDSRRWQCVFLIGRTSDAKTELAIQQEMETHKDILLGSYIDTYRNLTLKVFHGFSWVHNSCKPNFVLKTDDDCFVNTALIYHLLTHSNNELVKKKLYVGDINLTLQKRIVLRHTASKWKVKKTEYNEPYYPPYASGLGYILSADVIAEMLDISKYFTPFPNEDAFVGMVLNFLGITPINSQRFTSLPSGWTICNFLYLLVIHNIAAASQKTLQNKTNLAPLMCKRQHFITTWN</sequence>
<keyword evidence="12" id="KW-1185">Reference proteome</keyword>
<keyword evidence="5 11" id="KW-0812">Transmembrane</keyword>
<dbReference type="GO" id="GO:0006493">
    <property type="term" value="P:protein O-linked glycosylation"/>
    <property type="evidence" value="ECO:0007669"/>
    <property type="project" value="TreeGrafter"/>
</dbReference>
<dbReference type="AlphaFoldDB" id="A0A6P7TFJ1"/>
<evidence type="ECO:0000256" key="9">
    <source>
        <dbReference type="ARBA" id="ARBA00023136"/>
    </source>
</evidence>
<keyword evidence="7 11" id="KW-1133">Transmembrane helix</keyword>
<dbReference type="Pfam" id="PF01762">
    <property type="entry name" value="Galactosyl_T"/>
    <property type="match status" value="1"/>
</dbReference>
<evidence type="ECO:0000256" key="3">
    <source>
        <dbReference type="ARBA" id="ARBA00022676"/>
    </source>
</evidence>
<evidence type="ECO:0000256" key="11">
    <source>
        <dbReference type="RuleBase" id="RU363063"/>
    </source>
</evidence>
<organism evidence="12 13">
    <name type="scientific">Octopus sinensis</name>
    <name type="common">East Asian common octopus</name>
    <dbReference type="NCBI Taxonomy" id="2607531"/>
    <lineage>
        <taxon>Eukaryota</taxon>
        <taxon>Metazoa</taxon>
        <taxon>Spiralia</taxon>
        <taxon>Lophotrochozoa</taxon>
        <taxon>Mollusca</taxon>
        <taxon>Cephalopoda</taxon>
        <taxon>Coleoidea</taxon>
        <taxon>Octopodiformes</taxon>
        <taxon>Octopoda</taxon>
        <taxon>Incirrata</taxon>
        <taxon>Octopodidae</taxon>
        <taxon>Octopus</taxon>
    </lineage>
</organism>
<evidence type="ECO:0000256" key="5">
    <source>
        <dbReference type="ARBA" id="ARBA00022692"/>
    </source>
</evidence>
<keyword evidence="4" id="KW-0808">Transferase</keyword>
<keyword evidence="9 11" id="KW-0472">Membrane</keyword>
<dbReference type="PANTHER" id="PTHR11214">
    <property type="entry name" value="BETA-1,3-N-ACETYLGLUCOSAMINYLTRANSFERASE"/>
    <property type="match status" value="1"/>
</dbReference>
<proteinExistence type="inferred from homology"/>
<accession>A0A6P7TFJ1</accession>
<evidence type="ECO:0000256" key="2">
    <source>
        <dbReference type="ARBA" id="ARBA00008661"/>
    </source>
</evidence>
<evidence type="ECO:0000256" key="7">
    <source>
        <dbReference type="ARBA" id="ARBA00022989"/>
    </source>
</evidence>
<evidence type="ECO:0000256" key="1">
    <source>
        <dbReference type="ARBA" id="ARBA00004323"/>
    </source>
</evidence>
<reference evidence="13" key="1">
    <citation type="submission" date="2025-08" db="UniProtKB">
        <authorList>
            <consortium name="RefSeq"/>
        </authorList>
    </citation>
    <scope>IDENTIFICATION</scope>
</reference>
<dbReference type="PANTHER" id="PTHR11214:SF376">
    <property type="entry name" value="HEXOSYLTRANSFERASE"/>
    <property type="match status" value="1"/>
</dbReference>
<gene>
    <name evidence="13" type="primary">LOC115223536</name>
</gene>
<evidence type="ECO:0000256" key="6">
    <source>
        <dbReference type="ARBA" id="ARBA00022968"/>
    </source>
</evidence>
<protein>
    <recommendedName>
        <fullName evidence="11">Hexosyltransferase</fullName>
        <ecNumber evidence="11">2.4.1.-</ecNumber>
    </recommendedName>
</protein>
<evidence type="ECO:0000256" key="8">
    <source>
        <dbReference type="ARBA" id="ARBA00023034"/>
    </source>
</evidence>
<evidence type="ECO:0000256" key="10">
    <source>
        <dbReference type="ARBA" id="ARBA00023180"/>
    </source>
</evidence>
<feature type="transmembrane region" description="Helical" evidence="11">
    <location>
        <begin position="21"/>
        <end position="41"/>
    </location>
</feature>
<keyword evidence="10" id="KW-0325">Glycoprotein</keyword>
<dbReference type="RefSeq" id="XP_029650029.1">
    <property type="nucleotide sequence ID" value="XM_029794169.2"/>
</dbReference>
<comment type="similarity">
    <text evidence="2 11">Belongs to the glycosyltransferase 31 family.</text>
</comment>
<comment type="subcellular location">
    <subcellularLocation>
        <location evidence="1 11">Golgi apparatus membrane</location>
        <topology evidence="1 11">Single-pass type II membrane protein</topology>
    </subcellularLocation>
</comment>
<name>A0A6P7TFJ1_9MOLL</name>
<dbReference type="KEGG" id="osn:115223536"/>
<keyword evidence="8 11" id="KW-0333">Golgi apparatus</keyword>
<evidence type="ECO:0000313" key="13">
    <source>
        <dbReference type="RefSeq" id="XP_029650029.1"/>
    </source>
</evidence>